<dbReference type="eggNOG" id="COG1840">
    <property type="taxonomic scope" value="Bacteria"/>
</dbReference>
<dbReference type="EMBL" id="ACYH01000018">
    <property type="protein sequence ID" value="EEV20945.1"/>
    <property type="molecule type" value="Genomic_DNA"/>
</dbReference>
<sequence length="352" mass="38784">MKKSFLLLVTVVLFSFASCAKKDADQTAVKDTGTQMSKEVVIYSPNSDSEIAAVVPAFEKATGIKVILQSMGTGDVLARLEAEKANPQADINWGAVNLAFWKDHPDLYEQYVSPNDKNLPKAYQSYNGYFTYTKLSGSAALLVNKDVFKEIGLNPEEFKGYKDLLRPELKGKIAMGDPAASSSAWAELTNMLLVMGDKPYDDKAWEFVAQFVKQLNGSIISSSSQIYKATADGEYAVGVSYEDPCISLLEDGATNLMVVYPEEGAVWLPAGAAIVKNCKNMDNAKAFIDFIISEEGQKGYAPTTIRPVMTSVENTSKNMPAFSTINVAYEDINYCAEHKKEWQEKWIDLITK</sequence>
<evidence type="ECO:0000256" key="1">
    <source>
        <dbReference type="ARBA" id="ARBA00022729"/>
    </source>
</evidence>
<dbReference type="PANTHER" id="PTHR30006:SF2">
    <property type="entry name" value="ABC TRANSPORTER SUBSTRATE-BINDING PROTEIN"/>
    <property type="match status" value="1"/>
</dbReference>
<feature type="signal peptide" evidence="2">
    <location>
        <begin position="1"/>
        <end position="20"/>
    </location>
</feature>
<dbReference type="Pfam" id="PF13416">
    <property type="entry name" value="SBP_bac_8"/>
    <property type="match status" value="1"/>
</dbReference>
<dbReference type="Gene3D" id="3.40.190.10">
    <property type="entry name" value="Periplasmic binding protein-like II"/>
    <property type="match status" value="2"/>
</dbReference>
<reference evidence="3 4" key="1">
    <citation type="submission" date="2009-07" db="EMBL/GenBank/DDBJ databases">
        <authorList>
            <person name="Madupu R."/>
            <person name="Sebastian Y."/>
            <person name="Durkin A.S."/>
            <person name="Torralba M."/>
            <person name="Methe B."/>
            <person name="Sutton G.G."/>
            <person name="Strausberg R.L."/>
            <person name="Nelson K.E."/>
        </authorList>
    </citation>
    <scope>NUCLEOTIDE SEQUENCE [LARGE SCALE GENOMIC DNA]</scope>
    <source>
        <strain evidence="3 4">ATCC 35580</strain>
    </source>
</reference>
<dbReference type="GO" id="GO:0030288">
    <property type="term" value="C:outer membrane-bounded periplasmic space"/>
    <property type="evidence" value="ECO:0007669"/>
    <property type="project" value="TreeGrafter"/>
</dbReference>
<dbReference type="PROSITE" id="PS51257">
    <property type="entry name" value="PROKAR_LIPOPROTEIN"/>
    <property type="match status" value="1"/>
</dbReference>
<organism evidence="3 4">
    <name type="scientific">Treponema vincentii ATCC 35580</name>
    <dbReference type="NCBI Taxonomy" id="596324"/>
    <lineage>
        <taxon>Bacteria</taxon>
        <taxon>Pseudomonadati</taxon>
        <taxon>Spirochaetota</taxon>
        <taxon>Spirochaetia</taxon>
        <taxon>Spirochaetales</taxon>
        <taxon>Treponemataceae</taxon>
        <taxon>Treponema</taxon>
    </lineage>
</organism>
<feature type="chain" id="PRO_5002990063" evidence="2">
    <location>
        <begin position="21"/>
        <end position="352"/>
    </location>
</feature>
<dbReference type="PIRSF" id="PIRSF002825">
    <property type="entry name" value="CfbpA"/>
    <property type="match status" value="1"/>
</dbReference>
<gene>
    <name evidence="3" type="ORF">TREVI0001_0940</name>
</gene>
<dbReference type="GO" id="GO:0030976">
    <property type="term" value="F:thiamine pyrophosphate binding"/>
    <property type="evidence" value="ECO:0007669"/>
    <property type="project" value="TreeGrafter"/>
</dbReference>
<protein>
    <submittedName>
        <fullName evidence="3">ABC transporter, solute-binding protein</fullName>
    </submittedName>
</protein>
<dbReference type="GO" id="GO:0030975">
    <property type="term" value="F:thiamine binding"/>
    <property type="evidence" value="ECO:0007669"/>
    <property type="project" value="TreeGrafter"/>
</dbReference>
<dbReference type="Proteomes" id="UP000004509">
    <property type="component" value="Unassembled WGS sequence"/>
</dbReference>
<evidence type="ECO:0000313" key="3">
    <source>
        <dbReference type="EMBL" id="EEV20945.1"/>
    </source>
</evidence>
<evidence type="ECO:0000313" key="4">
    <source>
        <dbReference type="Proteomes" id="UP000004509"/>
    </source>
</evidence>
<proteinExistence type="predicted"/>
<dbReference type="GO" id="GO:0015888">
    <property type="term" value="P:thiamine transport"/>
    <property type="evidence" value="ECO:0007669"/>
    <property type="project" value="TreeGrafter"/>
</dbReference>
<evidence type="ECO:0000256" key="2">
    <source>
        <dbReference type="SAM" id="SignalP"/>
    </source>
</evidence>
<name>C8PNQ7_9SPIR</name>
<dbReference type="PANTHER" id="PTHR30006">
    <property type="entry name" value="THIAMINE-BINDING PERIPLASMIC PROTEIN-RELATED"/>
    <property type="match status" value="1"/>
</dbReference>
<dbReference type="OrthoDB" id="305758at2"/>
<dbReference type="RefSeq" id="WP_006188172.1">
    <property type="nucleotide sequence ID" value="NZ_ACYH01000018.1"/>
</dbReference>
<keyword evidence="1 2" id="KW-0732">Signal</keyword>
<dbReference type="STRING" id="596324.TREVI0001_0940"/>
<dbReference type="InterPro" id="IPR006059">
    <property type="entry name" value="SBP"/>
</dbReference>
<comment type="caution">
    <text evidence="3">The sequence shown here is derived from an EMBL/GenBank/DDBJ whole genome shotgun (WGS) entry which is preliminary data.</text>
</comment>
<dbReference type="SUPFAM" id="SSF53850">
    <property type="entry name" value="Periplasmic binding protein-like II"/>
    <property type="match status" value="1"/>
</dbReference>
<dbReference type="InterPro" id="IPR026045">
    <property type="entry name" value="Ferric-bd"/>
</dbReference>
<accession>C8PNQ7</accession>
<dbReference type="AlphaFoldDB" id="C8PNQ7"/>